<evidence type="ECO:0000256" key="1">
    <source>
        <dbReference type="ARBA" id="ARBA00004651"/>
    </source>
</evidence>
<sequence>MNKKTKVLLNLLVLGACWSIVYLIPFIQYVFYDPFQEMLGATNVQLGLLITIYGFGNIYGTAIGGWFADRFNYKKLYVGSVVANGICGFLFVMNPTYSFAMVMWVGFAISSLLMNYPAHIKIVRSLGGDEEQGKIFGLNESSIGLWNIIFNAIMMFLFARFLEGTGGLKAAIFGLSVLSCLLAIPAWFILDDPTKKPVNENAKKKEEPKAKMGIAGYLMILKSPATWLIAFSIFSIYSYLTTMTYFTPYFTNVLGASVAFAGWVAIIRTYVMTLVGAPIGGTLADKIKSPSKVLLGVNLFGMLALITLLNLSHDTPVFVLIALTLTMALTVFMARGCYYAVISELNVPREYTATTIGIAAAIGFSPDLFQFVLYGHWLDTYQNTGYTYMFTYQIAVLAIGAIAATLVLKNKKKFAAKDTLETETKLDA</sequence>
<keyword evidence="4 7" id="KW-0812">Transmembrane</keyword>
<evidence type="ECO:0000259" key="8">
    <source>
        <dbReference type="PROSITE" id="PS50850"/>
    </source>
</evidence>
<evidence type="ECO:0000256" key="4">
    <source>
        <dbReference type="ARBA" id="ARBA00022692"/>
    </source>
</evidence>
<dbReference type="InterPro" id="IPR050189">
    <property type="entry name" value="MFS_Efflux_Transporters"/>
</dbReference>
<comment type="subcellular location">
    <subcellularLocation>
        <location evidence="1">Cell membrane</location>
        <topology evidence="1">Multi-pass membrane protein</topology>
    </subcellularLocation>
</comment>
<dbReference type="GO" id="GO:0005886">
    <property type="term" value="C:plasma membrane"/>
    <property type="evidence" value="ECO:0007669"/>
    <property type="project" value="UniProtKB-SubCell"/>
</dbReference>
<dbReference type="AlphaFoldDB" id="A0A069RHI6"/>
<dbReference type="CDD" id="cd06174">
    <property type="entry name" value="MFS"/>
    <property type="match status" value="1"/>
</dbReference>
<dbReference type="Proteomes" id="UP000027946">
    <property type="component" value="Unassembled WGS sequence"/>
</dbReference>
<evidence type="ECO:0000313" key="9">
    <source>
        <dbReference type="EMBL" id="KDR96481.1"/>
    </source>
</evidence>
<dbReference type="STRING" id="1121324.CLIT_2c00870"/>
<dbReference type="PROSITE" id="PS50850">
    <property type="entry name" value="MFS"/>
    <property type="match status" value="1"/>
</dbReference>
<dbReference type="GO" id="GO:0022857">
    <property type="term" value="F:transmembrane transporter activity"/>
    <property type="evidence" value="ECO:0007669"/>
    <property type="project" value="InterPro"/>
</dbReference>
<evidence type="ECO:0000256" key="6">
    <source>
        <dbReference type="ARBA" id="ARBA00023136"/>
    </source>
</evidence>
<dbReference type="InterPro" id="IPR020846">
    <property type="entry name" value="MFS_dom"/>
</dbReference>
<reference evidence="9 10" key="1">
    <citation type="submission" date="2014-03" db="EMBL/GenBank/DDBJ databases">
        <title>Genome sequence of Clostridium litorale W6, DSM 5388.</title>
        <authorList>
            <person name="Poehlein A."/>
            <person name="Jagirdar A."/>
            <person name="Khonsari B."/>
            <person name="Chibani C.M."/>
            <person name="Gutierrez Gutierrez D.A."/>
            <person name="Davydova E."/>
            <person name="Alghaithi H.S."/>
            <person name="Nair K.P."/>
            <person name="Dhamotharan K."/>
            <person name="Chandran L."/>
            <person name="G W."/>
            <person name="Daniel R."/>
        </authorList>
    </citation>
    <scope>NUCLEOTIDE SEQUENCE [LARGE SCALE GENOMIC DNA]</scope>
    <source>
        <strain evidence="9 10">W6</strain>
    </source>
</reference>
<keyword evidence="6 7" id="KW-0472">Membrane</keyword>
<feature type="transmembrane region" description="Helical" evidence="7">
    <location>
        <begin position="44"/>
        <end position="68"/>
    </location>
</feature>
<dbReference type="PANTHER" id="PTHR43124:SF3">
    <property type="entry name" value="CHLORAMPHENICOL EFFLUX PUMP RV0191"/>
    <property type="match status" value="1"/>
</dbReference>
<gene>
    <name evidence="9" type="ORF">CLIT_2c00870</name>
</gene>
<protein>
    <recommendedName>
        <fullName evidence="8">Major facilitator superfamily (MFS) profile domain-containing protein</fullName>
    </recommendedName>
</protein>
<organism evidence="9 10">
    <name type="scientific">Peptoclostridium litorale DSM 5388</name>
    <dbReference type="NCBI Taxonomy" id="1121324"/>
    <lineage>
        <taxon>Bacteria</taxon>
        <taxon>Bacillati</taxon>
        <taxon>Bacillota</taxon>
        <taxon>Clostridia</taxon>
        <taxon>Peptostreptococcales</taxon>
        <taxon>Peptoclostridiaceae</taxon>
        <taxon>Peptoclostridium</taxon>
    </lineage>
</organism>
<keyword evidence="3" id="KW-1003">Cell membrane</keyword>
<dbReference type="PANTHER" id="PTHR43124">
    <property type="entry name" value="PURINE EFFLUX PUMP PBUE"/>
    <property type="match status" value="1"/>
</dbReference>
<feature type="transmembrane region" description="Helical" evidence="7">
    <location>
        <begin position="75"/>
        <end position="93"/>
    </location>
</feature>
<evidence type="ECO:0000256" key="3">
    <source>
        <dbReference type="ARBA" id="ARBA00022475"/>
    </source>
</evidence>
<comment type="caution">
    <text evidence="9">The sequence shown here is derived from an EMBL/GenBank/DDBJ whole genome shotgun (WGS) entry which is preliminary data.</text>
</comment>
<dbReference type="SUPFAM" id="SSF103473">
    <property type="entry name" value="MFS general substrate transporter"/>
    <property type="match status" value="1"/>
</dbReference>
<keyword evidence="2" id="KW-0813">Transport</keyword>
<keyword evidence="5 7" id="KW-1133">Transmembrane helix</keyword>
<feature type="domain" description="Major facilitator superfamily (MFS) profile" evidence="8">
    <location>
        <begin position="1"/>
        <end position="412"/>
    </location>
</feature>
<feature type="transmembrane region" description="Helical" evidence="7">
    <location>
        <begin position="99"/>
        <end position="116"/>
    </location>
</feature>
<dbReference type="eggNOG" id="COG2271">
    <property type="taxonomic scope" value="Bacteria"/>
</dbReference>
<dbReference type="Gene3D" id="1.20.1250.20">
    <property type="entry name" value="MFS general substrate transporter like domains"/>
    <property type="match status" value="1"/>
</dbReference>
<evidence type="ECO:0000256" key="5">
    <source>
        <dbReference type="ARBA" id="ARBA00022989"/>
    </source>
</evidence>
<feature type="transmembrane region" description="Helical" evidence="7">
    <location>
        <begin position="386"/>
        <end position="408"/>
    </location>
</feature>
<dbReference type="InterPro" id="IPR036259">
    <property type="entry name" value="MFS_trans_sf"/>
</dbReference>
<dbReference type="PROSITE" id="PS51257">
    <property type="entry name" value="PROKAR_LIPOPROTEIN"/>
    <property type="match status" value="1"/>
</dbReference>
<dbReference type="OrthoDB" id="9773404at2"/>
<feature type="transmembrane region" description="Helical" evidence="7">
    <location>
        <begin position="317"/>
        <end position="341"/>
    </location>
</feature>
<feature type="transmembrane region" description="Helical" evidence="7">
    <location>
        <begin position="293"/>
        <end position="311"/>
    </location>
</feature>
<name>A0A069RHI6_PEPLI</name>
<feature type="transmembrane region" description="Helical" evidence="7">
    <location>
        <begin position="353"/>
        <end position="374"/>
    </location>
</feature>
<proteinExistence type="predicted"/>
<dbReference type="InterPro" id="IPR011701">
    <property type="entry name" value="MFS"/>
</dbReference>
<evidence type="ECO:0000313" key="10">
    <source>
        <dbReference type="Proteomes" id="UP000027946"/>
    </source>
</evidence>
<keyword evidence="10" id="KW-1185">Reference proteome</keyword>
<evidence type="ECO:0000256" key="7">
    <source>
        <dbReference type="SAM" id="Phobius"/>
    </source>
</evidence>
<feature type="transmembrane region" description="Helical" evidence="7">
    <location>
        <begin position="168"/>
        <end position="190"/>
    </location>
</feature>
<dbReference type="EMBL" id="JJMM01000002">
    <property type="protein sequence ID" value="KDR96481.1"/>
    <property type="molecule type" value="Genomic_DNA"/>
</dbReference>
<dbReference type="RefSeq" id="WP_038260917.1">
    <property type="nucleotide sequence ID" value="NZ_FSRH01000001.1"/>
</dbReference>
<evidence type="ECO:0000256" key="2">
    <source>
        <dbReference type="ARBA" id="ARBA00022448"/>
    </source>
</evidence>
<feature type="transmembrane region" description="Helical" evidence="7">
    <location>
        <begin position="143"/>
        <end position="162"/>
    </location>
</feature>
<accession>A0A069RHI6</accession>
<feature type="transmembrane region" description="Helical" evidence="7">
    <location>
        <begin position="214"/>
        <end position="240"/>
    </location>
</feature>
<dbReference type="Pfam" id="PF07690">
    <property type="entry name" value="MFS_1"/>
    <property type="match status" value="1"/>
</dbReference>
<feature type="transmembrane region" description="Helical" evidence="7">
    <location>
        <begin position="7"/>
        <end position="32"/>
    </location>
</feature>